<comment type="caution">
    <text evidence="1">The sequence shown here is derived from an EMBL/GenBank/DDBJ whole genome shotgun (WGS) entry which is preliminary data.</text>
</comment>
<organism evidence="1 2">
    <name type="scientific">Nemania bipapillata</name>
    <dbReference type="NCBI Taxonomy" id="110536"/>
    <lineage>
        <taxon>Eukaryota</taxon>
        <taxon>Fungi</taxon>
        <taxon>Dikarya</taxon>
        <taxon>Ascomycota</taxon>
        <taxon>Pezizomycotina</taxon>
        <taxon>Sordariomycetes</taxon>
        <taxon>Xylariomycetidae</taxon>
        <taxon>Xylariales</taxon>
        <taxon>Xylariaceae</taxon>
        <taxon>Nemania</taxon>
    </lineage>
</organism>
<gene>
    <name evidence="1" type="ORF">ONZ43_g3412</name>
</gene>
<dbReference type="Proteomes" id="UP001153334">
    <property type="component" value="Unassembled WGS sequence"/>
</dbReference>
<dbReference type="EMBL" id="JAPESX010000790">
    <property type="protein sequence ID" value="KAJ8119699.1"/>
    <property type="molecule type" value="Genomic_DNA"/>
</dbReference>
<evidence type="ECO:0000313" key="1">
    <source>
        <dbReference type="EMBL" id="KAJ8119699.1"/>
    </source>
</evidence>
<sequence>MAPIRVFALPVFAALAAAISLNDFIPACGPKCIDDTVTASTTCAVDDNACICSLIYTVKRDGEACLRDACSVADYGYSDLYSDDDHGELV</sequence>
<keyword evidence="2" id="KW-1185">Reference proteome</keyword>
<accession>A0ACC2IX20</accession>
<reference evidence="1" key="1">
    <citation type="submission" date="2022-11" db="EMBL/GenBank/DDBJ databases">
        <title>Genome Sequence of Nemania bipapillata.</title>
        <authorList>
            <person name="Buettner E."/>
        </authorList>
    </citation>
    <scope>NUCLEOTIDE SEQUENCE</scope>
    <source>
        <strain evidence="1">CP14</strain>
    </source>
</reference>
<protein>
    <submittedName>
        <fullName evidence="1">Uncharacterized protein</fullName>
    </submittedName>
</protein>
<proteinExistence type="predicted"/>
<evidence type="ECO:0000313" key="2">
    <source>
        <dbReference type="Proteomes" id="UP001153334"/>
    </source>
</evidence>
<name>A0ACC2IX20_9PEZI</name>